<evidence type="ECO:0000256" key="3">
    <source>
        <dbReference type="ARBA" id="ARBA00022475"/>
    </source>
</evidence>
<dbReference type="GO" id="GO:0016887">
    <property type="term" value="F:ATP hydrolysis activity"/>
    <property type="evidence" value="ECO:0007669"/>
    <property type="project" value="InterPro"/>
</dbReference>
<sequence length="437" mass="48547">MDSVFSILILTIMFFYHSSLTFGVLLAVAVYCFWRWLVFGMMKRVAGDLIISEAAVETDLLETLRSMPTLKLSAMEAQREAKWRNLQANKINANLRVGNLDIANQGVNEGIFQGLRVVIIFVAAKLVLENGLSIGMLTAYLAYYTRFSQRIVALIEEIVRFKLLSVPLNRISDIVYNKPEDAGLNGLRNSSLKGKLDLRGIAFTYGAKEAPVLRRIQLSVAAGEFVAIVGPSGTGKSTLLKIIAGIESTNTGQVLFDERPVSHWNRNELRRQIGVVLQEDSLFRGTIAENIALFSEEIDMEHVKFVCYQCAIAVEIESMPMSYESLIGDVGTSLSGGQKQRILLARALYKKPKVLLLDEATSHLDYQNEQIIASTLSKLGITRVVVAHRQETIESADRVLILKDGVLVNKSIERLKQQSLKNTSHSSDAGHNLIAKY</sequence>
<dbReference type="InterPro" id="IPR027417">
    <property type="entry name" value="P-loop_NTPase"/>
</dbReference>
<feature type="transmembrane region" description="Helical" evidence="9">
    <location>
        <begin position="6"/>
        <end position="34"/>
    </location>
</feature>
<dbReference type="PROSITE" id="PS50929">
    <property type="entry name" value="ABC_TM1F"/>
    <property type="match status" value="1"/>
</dbReference>
<dbReference type="InterPro" id="IPR017871">
    <property type="entry name" value="ABC_transporter-like_CS"/>
</dbReference>
<comment type="caution">
    <text evidence="12">The sequence shown here is derived from an EMBL/GenBank/DDBJ whole genome shotgun (WGS) entry which is preliminary data.</text>
</comment>
<gene>
    <name evidence="12" type="ORF">LCGC14_1434340</name>
</gene>
<keyword evidence="5" id="KW-0547">Nucleotide-binding</keyword>
<evidence type="ECO:0000256" key="9">
    <source>
        <dbReference type="SAM" id="Phobius"/>
    </source>
</evidence>
<dbReference type="Pfam" id="PF00664">
    <property type="entry name" value="ABC_membrane"/>
    <property type="match status" value="1"/>
</dbReference>
<dbReference type="InterPro" id="IPR036640">
    <property type="entry name" value="ABC1_TM_sf"/>
</dbReference>
<keyword evidence="7 9" id="KW-1133">Transmembrane helix</keyword>
<evidence type="ECO:0000259" key="10">
    <source>
        <dbReference type="PROSITE" id="PS50893"/>
    </source>
</evidence>
<dbReference type="PANTHER" id="PTHR43394:SF1">
    <property type="entry name" value="ATP-BINDING CASSETTE SUB-FAMILY B MEMBER 10, MITOCHONDRIAL"/>
    <property type="match status" value="1"/>
</dbReference>
<name>A0A0F9M350_9ZZZZ</name>
<accession>A0A0F9M350</accession>
<dbReference type="Gene3D" id="3.40.50.300">
    <property type="entry name" value="P-loop containing nucleotide triphosphate hydrolases"/>
    <property type="match status" value="1"/>
</dbReference>
<dbReference type="SUPFAM" id="SSF52540">
    <property type="entry name" value="P-loop containing nucleoside triphosphate hydrolases"/>
    <property type="match status" value="1"/>
</dbReference>
<keyword evidence="8 9" id="KW-0472">Membrane</keyword>
<dbReference type="EMBL" id="LAZR01009704">
    <property type="protein sequence ID" value="KKM71070.1"/>
    <property type="molecule type" value="Genomic_DNA"/>
</dbReference>
<dbReference type="FunFam" id="3.40.50.300:FF:000299">
    <property type="entry name" value="ABC transporter ATP-binding protein/permease"/>
    <property type="match status" value="1"/>
</dbReference>
<proteinExistence type="predicted"/>
<feature type="transmembrane region" description="Helical" evidence="9">
    <location>
        <begin position="117"/>
        <end position="143"/>
    </location>
</feature>
<evidence type="ECO:0000256" key="4">
    <source>
        <dbReference type="ARBA" id="ARBA00022692"/>
    </source>
</evidence>
<evidence type="ECO:0000256" key="5">
    <source>
        <dbReference type="ARBA" id="ARBA00022741"/>
    </source>
</evidence>
<dbReference type="GO" id="GO:0005886">
    <property type="term" value="C:plasma membrane"/>
    <property type="evidence" value="ECO:0007669"/>
    <property type="project" value="UniProtKB-SubCell"/>
</dbReference>
<dbReference type="InterPro" id="IPR039421">
    <property type="entry name" value="Type_1_exporter"/>
</dbReference>
<evidence type="ECO:0000313" key="12">
    <source>
        <dbReference type="EMBL" id="KKM71070.1"/>
    </source>
</evidence>
<evidence type="ECO:0000259" key="11">
    <source>
        <dbReference type="PROSITE" id="PS50929"/>
    </source>
</evidence>
<evidence type="ECO:0008006" key="13">
    <source>
        <dbReference type="Google" id="ProtNLM"/>
    </source>
</evidence>
<evidence type="ECO:0000256" key="6">
    <source>
        <dbReference type="ARBA" id="ARBA00022840"/>
    </source>
</evidence>
<reference evidence="12" key="1">
    <citation type="journal article" date="2015" name="Nature">
        <title>Complex archaea that bridge the gap between prokaryotes and eukaryotes.</title>
        <authorList>
            <person name="Spang A."/>
            <person name="Saw J.H."/>
            <person name="Jorgensen S.L."/>
            <person name="Zaremba-Niedzwiedzka K."/>
            <person name="Martijn J."/>
            <person name="Lind A.E."/>
            <person name="van Eijk R."/>
            <person name="Schleper C."/>
            <person name="Guy L."/>
            <person name="Ettema T.J."/>
        </authorList>
    </citation>
    <scope>NUCLEOTIDE SEQUENCE</scope>
</reference>
<dbReference type="PANTHER" id="PTHR43394">
    <property type="entry name" value="ATP-DEPENDENT PERMEASE MDL1, MITOCHONDRIAL"/>
    <property type="match status" value="1"/>
</dbReference>
<dbReference type="Gene3D" id="1.20.1560.10">
    <property type="entry name" value="ABC transporter type 1, transmembrane domain"/>
    <property type="match status" value="1"/>
</dbReference>
<dbReference type="AlphaFoldDB" id="A0A0F9M350"/>
<dbReference type="SUPFAM" id="SSF90123">
    <property type="entry name" value="ABC transporter transmembrane region"/>
    <property type="match status" value="1"/>
</dbReference>
<evidence type="ECO:0000256" key="8">
    <source>
        <dbReference type="ARBA" id="ARBA00023136"/>
    </source>
</evidence>
<protein>
    <recommendedName>
        <fullName evidence="13">ABC transporter domain-containing protein</fullName>
    </recommendedName>
</protein>
<organism evidence="12">
    <name type="scientific">marine sediment metagenome</name>
    <dbReference type="NCBI Taxonomy" id="412755"/>
    <lineage>
        <taxon>unclassified sequences</taxon>
        <taxon>metagenomes</taxon>
        <taxon>ecological metagenomes</taxon>
    </lineage>
</organism>
<evidence type="ECO:0000256" key="7">
    <source>
        <dbReference type="ARBA" id="ARBA00022989"/>
    </source>
</evidence>
<keyword evidence="3" id="KW-1003">Cell membrane</keyword>
<dbReference type="InterPro" id="IPR003593">
    <property type="entry name" value="AAA+_ATPase"/>
</dbReference>
<feature type="domain" description="ABC transporter" evidence="10">
    <location>
        <begin position="196"/>
        <end position="429"/>
    </location>
</feature>
<dbReference type="Pfam" id="PF00005">
    <property type="entry name" value="ABC_tran"/>
    <property type="match status" value="1"/>
</dbReference>
<dbReference type="GO" id="GO:0005524">
    <property type="term" value="F:ATP binding"/>
    <property type="evidence" value="ECO:0007669"/>
    <property type="project" value="UniProtKB-KW"/>
</dbReference>
<feature type="domain" description="ABC transmembrane type-1" evidence="11">
    <location>
        <begin position="2"/>
        <end position="163"/>
    </location>
</feature>
<dbReference type="GO" id="GO:0015421">
    <property type="term" value="F:ABC-type oligopeptide transporter activity"/>
    <property type="evidence" value="ECO:0007669"/>
    <property type="project" value="TreeGrafter"/>
</dbReference>
<keyword evidence="6" id="KW-0067">ATP-binding</keyword>
<keyword evidence="4 9" id="KW-0812">Transmembrane</keyword>
<keyword evidence="2" id="KW-0813">Transport</keyword>
<dbReference type="PROSITE" id="PS50893">
    <property type="entry name" value="ABC_TRANSPORTER_2"/>
    <property type="match status" value="1"/>
</dbReference>
<dbReference type="PROSITE" id="PS00211">
    <property type="entry name" value="ABC_TRANSPORTER_1"/>
    <property type="match status" value="1"/>
</dbReference>
<evidence type="ECO:0000256" key="1">
    <source>
        <dbReference type="ARBA" id="ARBA00004651"/>
    </source>
</evidence>
<dbReference type="InterPro" id="IPR003439">
    <property type="entry name" value="ABC_transporter-like_ATP-bd"/>
</dbReference>
<dbReference type="InterPro" id="IPR011527">
    <property type="entry name" value="ABC1_TM_dom"/>
</dbReference>
<evidence type="ECO:0000256" key="2">
    <source>
        <dbReference type="ARBA" id="ARBA00022448"/>
    </source>
</evidence>
<dbReference type="SMART" id="SM00382">
    <property type="entry name" value="AAA"/>
    <property type="match status" value="1"/>
</dbReference>
<comment type="subcellular location">
    <subcellularLocation>
        <location evidence="1">Cell membrane</location>
        <topology evidence="1">Multi-pass membrane protein</topology>
    </subcellularLocation>
</comment>